<protein>
    <submittedName>
        <fullName evidence="2">Uncharacterized protein</fullName>
    </submittedName>
</protein>
<dbReference type="GO" id="GO:0051603">
    <property type="term" value="P:proteolysis involved in protein catabolic process"/>
    <property type="evidence" value="ECO:0007669"/>
    <property type="project" value="TreeGrafter"/>
</dbReference>
<dbReference type="PANTHER" id="PTHR12000">
    <property type="entry name" value="HEMOGLOBINASE FAMILY MEMBER"/>
    <property type="match status" value="1"/>
</dbReference>
<evidence type="ECO:0000313" key="3">
    <source>
        <dbReference type="Proteomes" id="UP000075714"/>
    </source>
</evidence>
<keyword evidence="3" id="KW-1185">Reference proteome</keyword>
<dbReference type="STRING" id="33097.A0A150GIW6"/>
<dbReference type="Proteomes" id="UP000075714">
    <property type="component" value="Unassembled WGS sequence"/>
</dbReference>
<dbReference type="GO" id="GO:0005773">
    <property type="term" value="C:vacuole"/>
    <property type="evidence" value="ECO:0007669"/>
    <property type="project" value="GOC"/>
</dbReference>
<evidence type="ECO:0000313" key="2">
    <source>
        <dbReference type="EMBL" id="KXZ49751.1"/>
    </source>
</evidence>
<evidence type="ECO:0000256" key="1">
    <source>
        <dbReference type="ARBA" id="ARBA00009941"/>
    </source>
</evidence>
<comment type="caution">
    <text evidence="2">The sequence shown here is derived from an EMBL/GenBank/DDBJ whole genome shotgun (WGS) entry which is preliminary data.</text>
</comment>
<dbReference type="InterPro" id="IPR001096">
    <property type="entry name" value="Peptidase_C13"/>
</dbReference>
<organism evidence="2 3">
    <name type="scientific">Gonium pectorale</name>
    <name type="common">Green alga</name>
    <dbReference type="NCBI Taxonomy" id="33097"/>
    <lineage>
        <taxon>Eukaryota</taxon>
        <taxon>Viridiplantae</taxon>
        <taxon>Chlorophyta</taxon>
        <taxon>core chlorophytes</taxon>
        <taxon>Chlorophyceae</taxon>
        <taxon>CS clade</taxon>
        <taxon>Chlamydomonadales</taxon>
        <taxon>Volvocaceae</taxon>
        <taxon>Gonium</taxon>
    </lineage>
</organism>
<dbReference type="Gene3D" id="3.40.50.1460">
    <property type="match status" value="1"/>
</dbReference>
<name>A0A150GIW6_GONPE</name>
<dbReference type="PRINTS" id="PR00776">
    <property type="entry name" value="HEMOGLOBNASE"/>
</dbReference>
<dbReference type="GO" id="GO:0004197">
    <property type="term" value="F:cysteine-type endopeptidase activity"/>
    <property type="evidence" value="ECO:0007669"/>
    <property type="project" value="TreeGrafter"/>
</dbReference>
<dbReference type="OrthoDB" id="192611at2759"/>
<accession>A0A150GIW6</accession>
<reference evidence="3" key="1">
    <citation type="journal article" date="2016" name="Nat. Commun.">
        <title>The Gonium pectorale genome demonstrates co-option of cell cycle regulation during the evolution of multicellularity.</title>
        <authorList>
            <person name="Hanschen E.R."/>
            <person name="Marriage T.N."/>
            <person name="Ferris P.J."/>
            <person name="Hamaji T."/>
            <person name="Toyoda A."/>
            <person name="Fujiyama A."/>
            <person name="Neme R."/>
            <person name="Noguchi H."/>
            <person name="Minakuchi Y."/>
            <person name="Suzuki M."/>
            <person name="Kawai-Toyooka H."/>
            <person name="Smith D.R."/>
            <person name="Sparks H."/>
            <person name="Anderson J."/>
            <person name="Bakaric R."/>
            <person name="Luria V."/>
            <person name="Karger A."/>
            <person name="Kirschner M.W."/>
            <person name="Durand P.M."/>
            <person name="Michod R.E."/>
            <person name="Nozaki H."/>
            <person name="Olson B.J."/>
        </authorList>
    </citation>
    <scope>NUCLEOTIDE SEQUENCE [LARGE SCALE GENOMIC DNA]</scope>
    <source>
        <strain evidence="3">NIES-2863</strain>
    </source>
</reference>
<comment type="similarity">
    <text evidence="1">Belongs to the peptidase C13 family.</text>
</comment>
<sequence length="150" mass="15937">MPTRRDFADGDDSSIRNHWALLVAGSSGWPNYRHQADVCHAYQVLRAGGLRPAHMVVMMYDDIAHNPENPFQGRVYNEPDGPDVYGGVPVDYSGSDVNSDVFLAVLSGNASALPPGTAGSGRVVASGPHDRVFVFYSDHGAPGVLGMPAA</sequence>
<dbReference type="PANTHER" id="PTHR12000:SF42">
    <property type="entry name" value="LEGUMAIN"/>
    <property type="match status" value="1"/>
</dbReference>
<dbReference type="AlphaFoldDB" id="A0A150GIW6"/>
<gene>
    <name evidence="2" type="ORF">GPECTOR_19g202</name>
</gene>
<dbReference type="GO" id="GO:0006624">
    <property type="term" value="P:vacuolar protein processing"/>
    <property type="evidence" value="ECO:0007669"/>
    <property type="project" value="TreeGrafter"/>
</dbReference>
<proteinExistence type="inferred from homology"/>
<dbReference type="EMBL" id="LSYV01000020">
    <property type="protein sequence ID" value="KXZ49751.1"/>
    <property type="molecule type" value="Genomic_DNA"/>
</dbReference>
<dbReference type="Pfam" id="PF01650">
    <property type="entry name" value="Peptidase_C13"/>
    <property type="match status" value="1"/>
</dbReference>